<organism evidence="1">
    <name type="scientific">Nicotiana tabacum</name>
    <name type="common">Common tobacco</name>
    <dbReference type="NCBI Taxonomy" id="4097"/>
    <lineage>
        <taxon>Eukaryota</taxon>
        <taxon>Viridiplantae</taxon>
        <taxon>Streptophyta</taxon>
        <taxon>Embryophyta</taxon>
        <taxon>Tracheophyta</taxon>
        <taxon>Spermatophyta</taxon>
        <taxon>Magnoliopsida</taxon>
        <taxon>eudicotyledons</taxon>
        <taxon>Gunneridae</taxon>
        <taxon>Pentapetalae</taxon>
        <taxon>asterids</taxon>
        <taxon>lamiids</taxon>
        <taxon>Solanales</taxon>
        <taxon>Solanaceae</taxon>
        <taxon>Nicotianoideae</taxon>
        <taxon>Nicotianeae</taxon>
        <taxon>Nicotiana</taxon>
    </lineage>
</organism>
<dbReference type="PaxDb" id="4097-A0A1S4CIM7"/>
<accession>A0A1S4CIM7</accession>
<dbReference type="AlphaFoldDB" id="A0A1S4CIM7"/>
<sequence>MDVRLGSQVIPKIGSFKYLVLVIQVDGEIKEDITHFIGVGWIKWRLASGVLCDKKVPSILKGTFYRVVVRPAMLYGVECWPVKNSHIQKMKVAEMRMLRWMCGHTRMDKIRNEDIQEKVGVTPIEDKIREARLRWFGHVLRRSPDAPVRRCERLDFAASLLHRGRGKVCIHTTLPRPAPVGFY</sequence>
<dbReference type="OrthoDB" id="1293503at2759"/>
<name>A0A1S4CIM7_TOBAC</name>
<dbReference type="PANTHER" id="PTHR46238:SF8">
    <property type="entry name" value="ENDONUCLEASE_EXONUCLEASE_PHOSPHATASE DOMAIN-CONTAINING PROTEIN"/>
    <property type="match status" value="1"/>
</dbReference>
<dbReference type="RefSeq" id="XP_016501018.1">
    <property type="nucleotide sequence ID" value="XM_016645532.1"/>
</dbReference>
<dbReference type="STRING" id="4097.A0A1S4CIM7"/>
<reference evidence="1" key="1">
    <citation type="submission" date="2025-08" db="UniProtKB">
        <authorList>
            <consortium name="RefSeq"/>
        </authorList>
    </citation>
    <scope>IDENTIFICATION</scope>
</reference>
<dbReference type="OMA" id="GHEINTM"/>
<protein>
    <recommendedName>
        <fullName evidence="2">Reverse transcriptase</fullName>
    </recommendedName>
</protein>
<proteinExistence type="predicted"/>
<evidence type="ECO:0000313" key="1">
    <source>
        <dbReference type="RefSeq" id="XP_016501018.1"/>
    </source>
</evidence>
<dbReference type="PANTHER" id="PTHR46238">
    <property type="entry name" value="REVERSE TRANSCRIPTASE DOMAIN-CONTAINING PROTEIN"/>
    <property type="match status" value="1"/>
</dbReference>
<gene>
    <name evidence="1" type="primary">LOC107819426</name>
</gene>
<dbReference type="KEGG" id="nta:107819426"/>
<evidence type="ECO:0008006" key="2">
    <source>
        <dbReference type="Google" id="ProtNLM"/>
    </source>
</evidence>